<dbReference type="InterPro" id="IPR032071">
    <property type="entry name" value="DUF4806"/>
</dbReference>
<dbReference type="Pfam" id="PF16064">
    <property type="entry name" value="DUF4806"/>
    <property type="match status" value="1"/>
</dbReference>
<feature type="region of interest" description="Disordered" evidence="1">
    <location>
        <begin position="141"/>
        <end position="161"/>
    </location>
</feature>
<keyword evidence="4" id="KW-1185">Reference proteome</keyword>
<proteinExistence type="predicted"/>
<dbReference type="AlphaFoldDB" id="A0A9P0CJR3"/>
<evidence type="ECO:0000259" key="2">
    <source>
        <dbReference type="Pfam" id="PF16064"/>
    </source>
</evidence>
<accession>A0A9P0CJR3</accession>
<name>A0A9P0CJR3_9CUCU</name>
<dbReference type="Proteomes" id="UP001153636">
    <property type="component" value="Chromosome 13"/>
</dbReference>
<dbReference type="PANTHER" id="PTHR34153:SF2">
    <property type="entry name" value="SI:CH211-262H13.3-RELATED"/>
    <property type="match status" value="1"/>
</dbReference>
<protein>
    <recommendedName>
        <fullName evidence="2">DUF4806 domain-containing protein</fullName>
    </recommendedName>
</protein>
<reference evidence="3" key="1">
    <citation type="submission" date="2022-01" db="EMBL/GenBank/DDBJ databases">
        <authorList>
            <person name="King R."/>
        </authorList>
    </citation>
    <scope>NUCLEOTIDE SEQUENCE</scope>
</reference>
<feature type="domain" description="DUF4806" evidence="2">
    <location>
        <begin position="211"/>
        <end position="286"/>
    </location>
</feature>
<organism evidence="3 4">
    <name type="scientific">Psylliodes chrysocephalus</name>
    <dbReference type="NCBI Taxonomy" id="3402493"/>
    <lineage>
        <taxon>Eukaryota</taxon>
        <taxon>Metazoa</taxon>
        <taxon>Ecdysozoa</taxon>
        <taxon>Arthropoda</taxon>
        <taxon>Hexapoda</taxon>
        <taxon>Insecta</taxon>
        <taxon>Pterygota</taxon>
        <taxon>Neoptera</taxon>
        <taxon>Endopterygota</taxon>
        <taxon>Coleoptera</taxon>
        <taxon>Polyphaga</taxon>
        <taxon>Cucujiformia</taxon>
        <taxon>Chrysomeloidea</taxon>
        <taxon>Chrysomelidae</taxon>
        <taxon>Galerucinae</taxon>
        <taxon>Alticini</taxon>
        <taxon>Psylliodes</taxon>
    </lineage>
</organism>
<dbReference type="OrthoDB" id="7554902at2759"/>
<dbReference type="PANTHER" id="PTHR34153">
    <property type="entry name" value="SI:CH211-262H13.3-RELATED-RELATED"/>
    <property type="match status" value="1"/>
</dbReference>
<evidence type="ECO:0000313" key="3">
    <source>
        <dbReference type="EMBL" id="CAH1102781.1"/>
    </source>
</evidence>
<evidence type="ECO:0000256" key="1">
    <source>
        <dbReference type="SAM" id="MobiDB-lite"/>
    </source>
</evidence>
<sequence>MYCLIEFKEKDGGGLAVVSDTWLTPRKKQVYWPPYKDNGQFRKALTKGEEVNSETWKLYDIHRTFYECDDYAKACIKLKKAQVTSDIQSDENEEVIQKRRRIPRKLSYSDSEEEDSCKLPRPPPIKLGKTSTPALVNLLSSTSPEVTPSSSYIASSQASTDTSRDTTLDRAAYETLLKYVLKVKEQNQQILSLLQKKSTDVPVSMVPSDLPINFPLNLEEDLRSLENYLNNKENLNVLILYFSQKGASNELITTVNRTLKHLISNALASQYSYFGKRQKRAFHELKLNELVIGSVKLSCPACSDKTIEDAIKVWLKHAPYRLKLTPM</sequence>
<gene>
    <name evidence="3" type="ORF">PSYICH_LOCUS4013</name>
</gene>
<dbReference type="EMBL" id="OV651825">
    <property type="protein sequence ID" value="CAH1102781.1"/>
    <property type="molecule type" value="Genomic_DNA"/>
</dbReference>
<evidence type="ECO:0000313" key="4">
    <source>
        <dbReference type="Proteomes" id="UP001153636"/>
    </source>
</evidence>
<feature type="region of interest" description="Disordered" evidence="1">
    <location>
        <begin position="106"/>
        <end position="126"/>
    </location>
</feature>